<dbReference type="SUPFAM" id="SSF75304">
    <property type="entry name" value="Amidase signature (AS) enzymes"/>
    <property type="match status" value="1"/>
</dbReference>
<organism evidence="4 5">
    <name type="scientific">Hyphomonas pacifica</name>
    <dbReference type="NCBI Taxonomy" id="1280941"/>
    <lineage>
        <taxon>Bacteria</taxon>
        <taxon>Pseudomonadati</taxon>
        <taxon>Pseudomonadota</taxon>
        <taxon>Alphaproteobacteria</taxon>
        <taxon>Hyphomonadales</taxon>
        <taxon>Hyphomonadaceae</taxon>
        <taxon>Hyphomonas</taxon>
    </lineage>
</organism>
<evidence type="ECO:0000313" key="4">
    <source>
        <dbReference type="EMBL" id="RAN33197.1"/>
    </source>
</evidence>
<reference evidence="4 5" key="1">
    <citation type="submission" date="2013-04" db="EMBL/GenBank/DDBJ databases">
        <title>Hyphomonas sp. T24B3 Genome Sequencing.</title>
        <authorList>
            <person name="Lai Q."/>
            <person name="Shao Z."/>
        </authorList>
    </citation>
    <scope>NUCLEOTIDE SEQUENCE [LARGE SCALE GENOMIC DNA]</scope>
    <source>
        <strain evidence="4 5">T24B3</strain>
    </source>
</reference>
<keyword evidence="3" id="KW-0732">Signal</keyword>
<dbReference type="PROSITE" id="PS51257">
    <property type="entry name" value="PROKAR_LIPOPROTEIN"/>
    <property type="match status" value="1"/>
</dbReference>
<dbReference type="OrthoDB" id="9777859at2"/>
<protein>
    <submittedName>
        <fullName evidence="4">Uncharacterized protein</fullName>
    </submittedName>
</protein>
<dbReference type="PANTHER" id="PTHR11895:SF7">
    <property type="entry name" value="GLUTAMYL-TRNA(GLN) AMIDOTRANSFERASE SUBUNIT A, MITOCHONDRIAL"/>
    <property type="match status" value="1"/>
</dbReference>
<keyword evidence="5" id="KW-1185">Reference proteome</keyword>
<dbReference type="InterPro" id="IPR006311">
    <property type="entry name" value="TAT_signal"/>
</dbReference>
<dbReference type="PROSITE" id="PS51318">
    <property type="entry name" value="TAT"/>
    <property type="match status" value="1"/>
</dbReference>
<gene>
    <name evidence="4" type="ORF">HY3_02285</name>
</gene>
<dbReference type="PANTHER" id="PTHR11895">
    <property type="entry name" value="TRANSAMIDASE"/>
    <property type="match status" value="1"/>
</dbReference>
<dbReference type="InterPro" id="IPR036928">
    <property type="entry name" value="AS_sf"/>
</dbReference>
<dbReference type="EMBL" id="AWFB01000023">
    <property type="protein sequence ID" value="RAN33197.1"/>
    <property type="molecule type" value="Genomic_DNA"/>
</dbReference>
<dbReference type="Pfam" id="PF01425">
    <property type="entry name" value="Amidase"/>
    <property type="match status" value="1"/>
</dbReference>
<proteinExistence type="inferred from homology"/>
<evidence type="ECO:0000256" key="2">
    <source>
        <dbReference type="SAM" id="MobiDB-lite"/>
    </source>
</evidence>
<feature type="compositionally biased region" description="Polar residues" evidence="2">
    <location>
        <begin position="156"/>
        <end position="169"/>
    </location>
</feature>
<accession>A0A328JWE2</accession>
<comment type="similarity">
    <text evidence="1">Belongs to the amidase family.</text>
</comment>
<dbReference type="PROSITE" id="PS00571">
    <property type="entry name" value="AMIDASES"/>
    <property type="match status" value="1"/>
</dbReference>
<accession>A0A062TX79</accession>
<dbReference type="GO" id="GO:0003824">
    <property type="term" value="F:catalytic activity"/>
    <property type="evidence" value="ECO:0007669"/>
    <property type="project" value="InterPro"/>
</dbReference>
<evidence type="ECO:0000256" key="1">
    <source>
        <dbReference type="ARBA" id="ARBA00009199"/>
    </source>
</evidence>
<dbReference type="InterPro" id="IPR000120">
    <property type="entry name" value="Amidase"/>
</dbReference>
<dbReference type="InterPro" id="IPR020556">
    <property type="entry name" value="Amidase_CS"/>
</dbReference>
<comment type="caution">
    <text evidence="4">The sequence shown here is derived from an EMBL/GenBank/DDBJ whole genome shotgun (WGS) entry which is preliminary data.</text>
</comment>
<dbReference type="RefSeq" id="WP_034827586.1">
    <property type="nucleotide sequence ID" value="NZ_AWFA01000034.1"/>
</dbReference>
<feature type="signal peptide" evidence="3">
    <location>
        <begin position="1"/>
        <end position="20"/>
    </location>
</feature>
<feature type="chain" id="PRO_5043545477" evidence="3">
    <location>
        <begin position="21"/>
        <end position="503"/>
    </location>
</feature>
<dbReference type="Gene3D" id="3.90.1300.10">
    <property type="entry name" value="Amidase signature (AS) domain"/>
    <property type="match status" value="1"/>
</dbReference>
<dbReference type="STRING" id="1280941.HY2_03120"/>
<dbReference type="AlphaFoldDB" id="A0A062TX79"/>
<evidence type="ECO:0000313" key="5">
    <source>
        <dbReference type="Proteomes" id="UP000249123"/>
    </source>
</evidence>
<dbReference type="InterPro" id="IPR023631">
    <property type="entry name" value="Amidase_dom"/>
</dbReference>
<feature type="region of interest" description="Disordered" evidence="2">
    <location>
        <begin position="156"/>
        <end position="178"/>
    </location>
</feature>
<dbReference type="Proteomes" id="UP000249123">
    <property type="component" value="Unassembled WGS sequence"/>
</dbReference>
<name>A0A062TX79_9PROT</name>
<evidence type="ECO:0000256" key="3">
    <source>
        <dbReference type="SAM" id="SignalP"/>
    </source>
</evidence>
<sequence>MTKLTRRSALLGGAAITALAACGQKTDTALPPPTGPATAKVLPPEGWMSGLAIASSIATGETTSLEQVNAAITRAEVVNGQINAIATESFNQARIDAGDLVPGPFSGVPTFIKDLMDWKGTQTLFGSRAFIGYIAQEDAPFAAAWRKAGVVSLGKSTSPEDGLTSTTEPLVTGPTRNPWDLSRMTGGSSGGAAALVAARVVPFAHASDGGGSIRIPASTCGVFGLKPSRGRLKSARNGPTPPVDISVNHAVTISVQDSIELFRVAETNDGTYAPLGEVSSIRRPLKIGFAPDTISGTTVAPETTAELEKTAKLCRELGHDVRDFKVPLNGEEFADKFLMYWSAGAAAFAQQASEYTGKPISPEIVEPWTLGLAARYQSRQDEMPEIIKYLQNFEAVYDEWFQDIDILLTPVTGSPARPIGEQAPDGNFEDVMTSVLNFAAFTAPMNVSGAASMSVPLGWSPSGLPIGSMFSGKRGDDGLLFELAMQLEQVRPWINKVPPVSAF</sequence>
<dbReference type="eggNOG" id="COG0154">
    <property type="taxonomic scope" value="Bacteria"/>
</dbReference>